<reference evidence="1" key="2">
    <citation type="submission" date="2025-09" db="UniProtKB">
        <authorList>
            <consortium name="EnsemblPlants"/>
        </authorList>
    </citation>
    <scope>IDENTIFICATION</scope>
</reference>
<evidence type="ECO:0000313" key="2">
    <source>
        <dbReference type="Proteomes" id="UP001732700"/>
    </source>
</evidence>
<evidence type="ECO:0000313" key="1">
    <source>
        <dbReference type="EnsemblPlants" id="AVESA.00010b.r2.1DG0146050.1.CDS"/>
    </source>
</evidence>
<dbReference type="EnsemblPlants" id="AVESA.00010b.r2.1DG0146050.1">
    <property type="protein sequence ID" value="AVESA.00010b.r2.1DG0146050.1.CDS"/>
    <property type="gene ID" value="AVESA.00010b.r2.1DG0146050"/>
</dbReference>
<dbReference type="Proteomes" id="UP001732700">
    <property type="component" value="Chromosome 1D"/>
</dbReference>
<accession>A0ACD5TYA5</accession>
<name>A0ACD5TYA5_AVESA</name>
<protein>
    <submittedName>
        <fullName evidence="1">Uncharacterized protein</fullName>
    </submittedName>
</protein>
<keyword evidence="2" id="KW-1185">Reference proteome</keyword>
<sequence>MEAEALNELLSPVYSETDQPVERAELDALERVVGDTTAKAIRLSLSLLRQITEDFSNERKIGSGGFAEVYLGVLPNGSRIAVKRLHHLFSENDEFIKEVSTMMTVAHHENIVRLIGYCSEIQIVHVEYEGKMVTAERREDCICFEYVPNGSLRKHISDEFSGELDWNQRYQILKGICQALHYIHNTVYIVHGDLKPDNILLEDNLVPKIIDFGTSRCFGREGESLIITNMHFGTMGYLAPEDIEIGCWSIKSDIYSIGVCIMMLLFGRSIYQQSAEQSFEQILKQLRKKLVKEGTFSSWENKYQQVRTCLELCYNCMDRDPDKRPTAFEIIQLLEETESTNYSGVGGNAPSVWLQSGDEESDTDNIEQDPESTAELPPSDDEEELTDLDTTAETSTQEDDEPDTVRQLPASADLSKLKFLEEITDHFSHKRIVGKDGTYIDGSHKVFVYKGNVPRRKMIAVKRFIGVGIPVDRFRTEAEQFKSLDHKNIVKVLSYCHDESGKHRLVHFKGQERPKLFSGPEQLLCYEYMHNGSLQEYLIGKGSREIDWDMRYKLIKGMCKGLRYLHKGRGDGPIVHLNLNPSNVLLDENNTPCITGFDFSKLIGEKDNKTIAARRDGQISYLPSDFFYSRGTDLKYLSTVDIYSLGLMILEITTRQEHKADHETFIQIIEENWREESQIETLYTSLGGKLCQVKLCIDVGLDCVKPNHARRPTAKEITIWLEKGSKPIRVPVQRPRVPPRPVHTNNTHAAGGIPGKEKRMGLLERLGFGRK</sequence>
<reference evidence="1" key="1">
    <citation type="submission" date="2021-05" db="EMBL/GenBank/DDBJ databases">
        <authorList>
            <person name="Scholz U."/>
            <person name="Mascher M."/>
            <person name="Fiebig A."/>
        </authorList>
    </citation>
    <scope>NUCLEOTIDE SEQUENCE [LARGE SCALE GENOMIC DNA]</scope>
</reference>
<proteinExistence type="predicted"/>
<organism evidence="1 2">
    <name type="scientific">Avena sativa</name>
    <name type="common">Oat</name>
    <dbReference type="NCBI Taxonomy" id="4498"/>
    <lineage>
        <taxon>Eukaryota</taxon>
        <taxon>Viridiplantae</taxon>
        <taxon>Streptophyta</taxon>
        <taxon>Embryophyta</taxon>
        <taxon>Tracheophyta</taxon>
        <taxon>Spermatophyta</taxon>
        <taxon>Magnoliopsida</taxon>
        <taxon>Liliopsida</taxon>
        <taxon>Poales</taxon>
        <taxon>Poaceae</taxon>
        <taxon>BOP clade</taxon>
        <taxon>Pooideae</taxon>
        <taxon>Poodae</taxon>
        <taxon>Poeae</taxon>
        <taxon>Poeae Chloroplast Group 1 (Aveneae type)</taxon>
        <taxon>Aveninae</taxon>
        <taxon>Avena</taxon>
    </lineage>
</organism>